<organism evidence="7 8">
    <name type="scientific">Flammeovirga agarivorans</name>
    <dbReference type="NCBI Taxonomy" id="2726742"/>
    <lineage>
        <taxon>Bacteria</taxon>
        <taxon>Pseudomonadati</taxon>
        <taxon>Bacteroidota</taxon>
        <taxon>Cytophagia</taxon>
        <taxon>Cytophagales</taxon>
        <taxon>Flammeovirgaceae</taxon>
        <taxon>Flammeovirga</taxon>
    </lineage>
</organism>
<dbReference type="RefSeq" id="WP_168883449.1">
    <property type="nucleotide sequence ID" value="NZ_JABAIL010000004.1"/>
</dbReference>
<dbReference type="InterPro" id="IPR007383">
    <property type="entry name" value="DUF445"/>
</dbReference>
<keyword evidence="3 6" id="KW-0812">Transmembrane</keyword>
<evidence type="ECO:0000313" key="7">
    <source>
        <dbReference type="EMBL" id="NLR92745.1"/>
    </source>
</evidence>
<name>A0A7X8SM37_9BACT</name>
<dbReference type="Pfam" id="PF04286">
    <property type="entry name" value="DUF445"/>
    <property type="match status" value="2"/>
</dbReference>
<comment type="subcellular location">
    <subcellularLocation>
        <location evidence="1">Endomembrane system</location>
    </subcellularLocation>
</comment>
<dbReference type="Proteomes" id="UP000585050">
    <property type="component" value="Unassembled WGS sequence"/>
</dbReference>
<keyword evidence="4 6" id="KW-1133">Transmembrane helix</keyword>
<evidence type="ECO:0000256" key="2">
    <source>
        <dbReference type="ARBA" id="ARBA00008053"/>
    </source>
</evidence>
<sequence>MINALILKILSGSVVGYTTNDLALRMLFDKVLGIPSIVEQTKDSFIKNISQLVESEIIRHDNISEEVKKDKFRESLQIMLSEFVERQLRSEFSEDEKIGDIPGIDQSVDKLLDIINDNTNDVIRKGVNGIFKHTLITDFTSKHQIQHVCEELFQLISHALQEDRLIEIFVNDVWHEIKRDQAQEVIAPIIFESVSGYTSNFFDELHETLKKGDLPLNDFIDKLLYRLDTENLIGKISDSISKKKISDILGSGDEGKIAKEFHRILSKELNDPSPDAPIKRLISIFVDLIRQEETTIFQILPPAIGNNFEKFIRKNIPIILDAVIEWIQENREEINELVNTSFEENSSFLGGWLMNLFVDSVSERFKVVDEIINITNKHKSEDRSKELAEKGADLFLKYLKENSIGSLINRFDQKAIVNSIHKLLIGLLDHRLLGKGADSISLLLDRKVGQLWSSNKQKEDLSKLTKYLIDEKLVSDFLYQRKSTDTAKQIVQDRLDRIKEQPLYSIFNDKTIEGFATKAQNYSLKLVEEEKIGVISTTEKVIWNEIQNKSISKVIGNNSVERWTPKLKQISQKFLQQFSQKIKSRPIHDLVGIAEKTTSLPLKLANGIVGYIDRNINRLMKGQVSKVVEKNLHNKHQQLPEMVKGFMGNNMQPITYFGAFLGAIAGGLTAYIPFGDTPTTLIAGIAGVYGITGLATNWIAIKMIFRPYRPKYLFGFQLPFTPSVISSNQSKFAENMGNFVGKQLLNEESIGSDIEEKISSLKDTIFNTFVESDYKTLDKLLETEKKSIGKKISKEVSHQLFSNRYEYAAKAAQIIDKELESFNNFSENSLQTTFINFTHKDVIHTTLAAFLSKRVVKILENDLMLSDALPDKFVQQMFEAVSDILSRQIDKSNTWIQDESLFDKLKMMFRDKLMFYRSKKINELELLENNKVRIKSTVWNLMLDTLEKDTFQQQLLNFFEKQFEKLSDDELPIRDLFDGKPYQFLQQNSISLVDKLMQQVIGHLKDNDDRFAEEVYETVVKKRSLATLYEGHIKRTTKDLANNKIPNLLMRGLPEITQKIQDKISIIAQETKVKDLEVSINNEVLHDAVVNLMKNNRLLTSIQYVMNRIVDEIFDTKIENILNVGEISEDELYDTLSSNLAPEIDIIRQHLASQLYQEDKKELIVNDLTHIIHDIFKKILLPKKVKEIFQEVDKEELQNGIETTFKLFLQTRSFQKLIGGVASELAINLEKNGIYKFIHKEQLLIDLEKGIYKSLENNKNQEVIREITKNTSVILLNNFNRCLTVETKNYLLERILDGLMKSVIPHSSRLIRNIDFKGIVLKEINTMDPAKIEELFYGFAGVYFNRLIVYGFILGLPIGATLDFGLIGLVNYLFKE</sequence>
<feature type="transmembrane region" description="Helical" evidence="6">
    <location>
        <begin position="680"/>
        <end position="701"/>
    </location>
</feature>
<gene>
    <name evidence="7" type="ORF">HGP29_16110</name>
</gene>
<evidence type="ECO:0000256" key="6">
    <source>
        <dbReference type="SAM" id="Phobius"/>
    </source>
</evidence>
<keyword evidence="5 6" id="KW-0472">Membrane</keyword>
<dbReference type="GO" id="GO:0012505">
    <property type="term" value="C:endomembrane system"/>
    <property type="evidence" value="ECO:0007669"/>
    <property type="project" value="UniProtKB-SubCell"/>
</dbReference>
<evidence type="ECO:0000256" key="4">
    <source>
        <dbReference type="ARBA" id="ARBA00022989"/>
    </source>
</evidence>
<feature type="transmembrane region" description="Helical" evidence="6">
    <location>
        <begin position="654"/>
        <end position="674"/>
    </location>
</feature>
<comment type="caution">
    <text evidence="7">The sequence shown here is derived from an EMBL/GenBank/DDBJ whole genome shotgun (WGS) entry which is preliminary data.</text>
</comment>
<comment type="similarity">
    <text evidence="2">Belongs to the UPF0754 family.</text>
</comment>
<protein>
    <submittedName>
        <fullName evidence="7">DUF445 family protein</fullName>
    </submittedName>
</protein>
<reference evidence="7 8" key="1">
    <citation type="submission" date="2020-04" db="EMBL/GenBank/DDBJ databases">
        <title>Flammeovirga sp. SR4, a novel species isolated from seawater.</title>
        <authorList>
            <person name="Wang X."/>
        </authorList>
    </citation>
    <scope>NUCLEOTIDE SEQUENCE [LARGE SCALE GENOMIC DNA]</scope>
    <source>
        <strain evidence="7 8">SR4</strain>
    </source>
</reference>
<keyword evidence="8" id="KW-1185">Reference proteome</keyword>
<dbReference type="PANTHER" id="PTHR35791">
    <property type="entry name" value="UPF0754 MEMBRANE PROTEIN YHEB"/>
    <property type="match status" value="1"/>
</dbReference>
<dbReference type="PANTHER" id="PTHR35791:SF1">
    <property type="entry name" value="UPF0754 MEMBRANE PROTEIN YHEB"/>
    <property type="match status" value="1"/>
</dbReference>
<evidence type="ECO:0000256" key="3">
    <source>
        <dbReference type="ARBA" id="ARBA00022692"/>
    </source>
</evidence>
<feature type="transmembrane region" description="Helical" evidence="6">
    <location>
        <begin position="1347"/>
        <end position="1374"/>
    </location>
</feature>
<evidence type="ECO:0000256" key="5">
    <source>
        <dbReference type="ARBA" id="ARBA00023136"/>
    </source>
</evidence>
<accession>A0A7X8SM37</accession>
<dbReference type="EMBL" id="JABAIL010000004">
    <property type="protein sequence ID" value="NLR92745.1"/>
    <property type="molecule type" value="Genomic_DNA"/>
</dbReference>
<evidence type="ECO:0000256" key="1">
    <source>
        <dbReference type="ARBA" id="ARBA00004308"/>
    </source>
</evidence>
<evidence type="ECO:0000313" key="8">
    <source>
        <dbReference type="Proteomes" id="UP000585050"/>
    </source>
</evidence>
<proteinExistence type="inferred from homology"/>